<feature type="transmembrane region" description="Helical" evidence="1">
    <location>
        <begin position="6"/>
        <end position="26"/>
    </location>
</feature>
<evidence type="ECO:0000256" key="1">
    <source>
        <dbReference type="SAM" id="Phobius"/>
    </source>
</evidence>
<comment type="caution">
    <text evidence="3">The sequence shown here is derived from an EMBL/GenBank/DDBJ whole genome shotgun (WGS) entry which is preliminary data.</text>
</comment>
<accession>A0ABN3HQD3</accession>
<keyword evidence="4" id="KW-1185">Reference proteome</keyword>
<evidence type="ECO:0000259" key="2">
    <source>
        <dbReference type="Pfam" id="PF18167"/>
    </source>
</evidence>
<reference evidence="3 4" key="1">
    <citation type="journal article" date="2019" name="Int. J. Syst. Evol. Microbiol.">
        <title>The Global Catalogue of Microorganisms (GCM) 10K type strain sequencing project: providing services to taxonomists for standard genome sequencing and annotation.</title>
        <authorList>
            <consortium name="The Broad Institute Genomics Platform"/>
            <consortium name="The Broad Institute Genome Sequencing Center for Infectious Disease"/>
            <person name="Wu L."/>
            <person name="Ma J."/>
        </authorList>
    </citation>
    <scope>NUCLEOTIDE SEQUENCE [LARGE SCALE GENOMIC DNA]</scope>
    <source>
        <strain evidence="3 4">JCM 4358</strain>
    </source>
</reference>
<dbReference type="SUPFAM" id="SSF55811">
    <property type="entry name" value="Nudix"/>
    <property type="match status" value="1"/>
</dbReference>
<evidence type="ECO:0000313" key="3">
    <source>
        <dbReference type="EMBL" id="GAA2385599.1"/>
    </source>
</evidence>
<dbReference type="EMBL" id="BAAASE010000001">
    <property type="protein sequence ID" value="GAA2385599.1"/>
    <property type="molecule type" value="Genomic_DNA"/>
</dbReference>
<feature type="domain" description="CD-NTase-associated protein 16 NUDIX" evidence="2">
    <location>
        <begin position="44"/>
        <end position="220"/>
    </location>
</feature>
<dbReference type="Pfam" id="PF18167">
    <property type="entry name" value="Sa_NUDIX"/>
    <property type="match status" value="1"/>
</dbReference>
<dbReference type="InterPro" id="IPR015797">
    <property type="entry name" value="NUDIX_hydrolase-like_dom_sf"/>
</dbReference>
<keyword evidence="1" id="KW-0812">Transmembrane</keyword>
<dbReference type="InterPro" id="IPR040829">
    <property type="entry name" value="Cap16_NUDIX"/>
</dbReference>
<organism evidence="3 4">
    <name type="scientific">Streptomyces coeruleofuscus</name>
    <dbReference type="NCBI Taxonomy" id="66879"/>
    <lineage>
        <taxon>Bacteria</taxon>
        <taxon>Bacillati</taxon>
        <taxon>Actinomycetota</taxon>
        <taxon>Actinomycetes</taxon>
        <taxon>Kitasatosporales</taxon>
        <taxon>Streptomycetaceae</taxon>
        <taxon>Streptomyces</taxon>
    </lineage>
</organism>
<proteinExistence type="predicted"/>
<keyword evidence="1" id="KW-0472">Membrane</keyword>
<keyword evidence="1" id="KW-1133">Transmembrane helix</keyword>
<gene>
    <name evidence="3" type="ORF">GCM10010255_10850</name>
</gene>
<name>A0ABN3HQD3_9ACTN</name>
<evidence type="ECO:0000313" key="4">
    <source>
        <dbReference type="Proteomes" id="UP001499986"/>
    </source>
</evidence>
<sequence>MIEDIALRVAATVAAALVIYIGKTVWQNRRHLRLLLLLFTPWRRVRVSVAVLLRLGDEDRYVLFDSPTRPAAFGPPGGVVKYHETGLRKLDKLGFEYEERSQEVMRCDLRGFVRAARMPDFARWLHGGTGRESAADCLRRELVEELGEVGHPELAPLVASVNFTLVRRVTDGPLKVAGASYQQVRLFEVHDLLLDKPHAVELRSALLALARDPAEQHVIAVGRQGIALGREGVHMVLPQSAFLIGDERLREDIQPVRRPTAGQAETP</sequence>
<protein>
    <recommendedName>
        <fullName evidence="2">CD-NTase-associated protein 16 NUDIX domain-containing protein</fullName>
    </recommendedName>
</protein>
<dbReference type="RefSeq" id="WP_346137682.1">
    <property type="nucleotide sequence ID" value="NZ_BAAASE010000001.1"/>
</dbReference>
<dbReference type="Proteomes" id="UP001499986">
    <property type="component" value="Unassembled WGS sequence"/>
</dbReference>